<evidence type="ECO:0000313" key="3">
    <source>
        <dbReference type="Proteomes" id="UP000792457"/>
    </source>
</evidence>
<keyword evidence="1" id="KW-0175">Coiled coil</keyword>
<gene>
    <name evidence="2" type="ORF">J437_LFUL016497</name>
</gene>
<name>A0A8K0KJ83_LADFU</name>
<dbReference type="AlphaFoldDB" id="A0A8K0KJ83"/>
<accession>A0A8K0KJ83</accession>
<organism evidence="2 3">
    <name type="scientific">Ladona fulva</name>
    <name type="common">Scarce chaser dragonfly</name>
    <name type="synonym">Libellula fulva</name>
    <dbReference type="NCBI Taxonomy" id="123851"/>
    <lineage>
        <taxon>Eukaryota</taxon>
        <taxon>Metazoa</taxon>
        <taxon>Ecdysozoa</taxon>
        <taxon>Arthropoda</taxon>
        <taxon>Hexapoda</taxon>
        <taxon>Insecta</taxon>
        <taxon>Pterygota</taxon>
        <taxon>Palaeoptera</taxon>
        <taxon>Odonata</taxon>
        <taxon>Epiprocta</taxon>
        <taxon>Anisoptera</taxon>
        <taxon>Libelluloidea</taxon>
        <taxon>Libellulidae</taxon>
        <taxon>Ladona</taxon>
    </lineage>
</organism>
<feature type="coiled-coil region" evidence="1">
    <location>
        <begin position="5"/>
        <end position="53"/>
    </location>
</feature>
<keyword evidence="3" id="KW-1185">Reference proteome</keyword>
<comment type="caution">
    <text evidence="2">The sequence shown here is derived from an EMBL/GenBank/DDBJ whole genome shotgun (WGS) entry which is preliminary data.</text>
</comment>
<evidence type="ECO:0000256" key="1">
    <source>
        <dbReference type="SAM" id="Coils"/>
    </source>
</evidence>
<dbReference type="EMBL" id="KZ309004">
    <property type="protein sequence ID" value="KAG8236274.1"/>
    <property type="molecule type" value="Genomic_DNA"/>
</dbReference>
<dbReference type="Proteomes" id="UP000792457">
    <property type="component" value="Unassembled WGS sequence"/>
</dbReference>
<reference evidence="2" key="2">
    <citation type="submission" date="2017-10" db="EMBL/GenBank/DDBJ databases">
        <title>Ladona fulva Genome sequencing and assembly.</title>
        <authorList>
            <person name="Murali S."/>
            <person name="Richards S."/>
            <person name="Bandaranaike D."/>
            <person name="Bellair M."/>
            <person name="Blankenburg K."/>
            <person name="Chao H."/>
            <person name="Dinh H."/>
            <person name="Doddapaneni H."/>
            <person name="Dugan-Rocha S."/>
            <person name="Elkadiri S."/>
            <person name="Gnanaolivu R."/>
            <person name="Hernandez B."/>
            <person name="Skinner E."/>
            <person name="Javaid M."/>
            <person name="Lee S."/>
            <person name="Li M."/>
            <person name="Ming W."/>
            <person name="Munidasa M."/>
            <person name="Muniz J."/>
            <person name="Nguyen L."/>
            <person name="Hughes D."/>
            <person name="Osuji N."/>
            <person name="Pu L.-L."/>
            <person name="Puazo M."/>
            <person name="Qu C."/>
            <person name="Quiroz J."/>
            <person name="Raj R."/>
            <person name="Weissenberger G."/>
            <person name="Xin Y."/>
            <person name="Zou X."/>
            <person name="Han Y."/>
            <person name="Worley K."/>
            <person name="Muzny D."/>
            <person name="Gibbs R."/>
        </authorList>
    </citation>
    <scope>NUCLEOTIDE SEQUENCE</scope>
    <source>
        <strain evidence="2">Sampled in the wild</strain>
    </source>
</reference>
<evidence type="ECO:0000313" key="2">
    <source>
        <dbReference type="EMBL" id="KAG8236274.1"/>
    </source>
</evidence>
<reference evidence="2" key="1">
    <citation type="submission" date="2013-04" db="EMBL/GenBank/DDBJ databases">
        <authorList>
            <person name="Qu J."/>
            <person name="Murali S.C."/>
            <person name="Bandaranaike D."/>
            <person name="Bellair M."/>
            <person name="Blankenburg K."/>
            <person name="Chao H."/>
            <person name="Dinh H."/>
            <person name="Doddapaneni H."/>
            <person name="Downs B."/>
            <person name="Dugan-Rocha S."/>
            <person name="Elkadiri S."/>
            <person name="Gnanaolivu R.D."/>
            <person name="Hernandez B."/>
            <person name="Javaid M."/>
            <person name="Jayaseelan J.C."/>
            <person name="Lee S."/>
            <person name="Li M."/>
            <person name="Ming W."/>
            <person name="Munidasa M."/>
            <person name="Muniz J."/>
            <person name="Nguyen L."/>
            <person name="Ongeri F."/>
            <person name="Osuji N."/>
            <person name="Pu L.-L."/>
            <person name="Puazo M."/>
            <person name="Qu C."/>
            <person name="Quiroz J."/>
            <person name="Raj R."/>
            <person name="Weissenberger G."/>
            <person name="Xin Y."/>
            <person name="Zou X."/>
            <person name="Han Y."/>
            <person name="Richards S."/>
            <person name="Worley K."/>
            <person name="Muzny D."/>
            <person name="Gibbs R."/>
        </authorList>
    </citation>
    <scope>NUCLEOTIDE SEQUENCE</scope>
    <source>
        <strain evidence="2">Sampled in the wild</strain>
    </source>
</reference>
<proteinExistence type="predicted"/>
<feature type="non-terminal residue" evidence="2">
    <location>
        <position position="66"/>
    </location>
</feature>
<protein>
    <submittedName>
        <fullName evidence="2">Uncharacterized protein</fullName>
    </submittedName>
</protein>
<sequence length="66" mass="7929">MENEVERMRGEERRVREEMELLLERLSEAHKEIERLREENALLSGKIQITTETQDRLAMELADFKV</sequence>